<reference evidence="2" key="1">
    <citation type="submission" date="2013-10" db="EMBL/GenBank/DDBJ databases">
        <title>Genome sequencing of Onchocerca volvulus.</title>
        <authorList>
            <person name="Cotton J."/>
            <person name="Tsai J."/>
            <person name="Stanley E."/>
            <person name="Tracey A."/>
            <person name="Holroyd N."/>
            <person name="Lustigman S."/>
            <person name="Berriman M."/>
        </authorList>
    </citation>
    <scope>NUCLEOTIDE SEQUENCE</scope>
</reference>
<sequence length="83" mass="9683">MQGSVSRRTKLIPKKIYNIDVAQHSNIKTYLYVYNPINSGKKRTIKNNESERWLVKAGGRNALSRRIFEMLPKCCSDESFKMM</sequence>
<dbReference type="EMBL" id="CMVM020000161">
    <property type="status" value="NOT_ANNOTATED_CDS"/>
    <property type="molecule type" value="Genomic_DNA"/>
</dbReference>
<evidence type="ECO:0000313" key="1">
    <source>
        <dbReference type="EnsemblMetazoa" id="OVOC5707.1"/>
    </source>
</evidence>
<accession>A0A8R1XZ33</accession>
<evidence type="ECO:0000313" key="2">
    <source>
        <dbReference type="Proteomes" id="UP000024404"/>
    </source>
</evidence>
<keyword evidence="2" id="KW-1185">Reference proteome</keyword>
<dbReference type="Proteomes" id="UP000024404">
    <property type="component" value="Unassembled WGS sequence"/>
</dbReference>
<organism evidence="1 2">
    <name type="scientific">Onchocerca volvulus</name>
    <dbReference type="NCBI Taxonomy" id="6282"/>
    <lineage>
        <taxon>Eukaryota</taxon>
        <taxon>Metazoa</taxon>
        <taxon>Ecdysozoa</taxon>
        <taxon>Nematoda</taxon>
        <taxon>Chromadorea</taxon>
        <taxon>Rhabditida</taxon>
        <taxon>Spirurina</taxon>
        <taxon>Spiruromorpha</taxon>
        <taxon>Filarioidea</taxon>
        <taxon>Onchocercidae</taxon>
        <taxon>Onchocerca</taxon>
    </lineage>
</organism>
<name>A0A8R1XZ33_ONCVO</name>
<protein>
    <submittedName>
        <fullName evidence="1">Uncharacterized protein</fullName>
    </submittedName>
</protein>
<dbReference type="AlphaFoldDB" id="A0A8R1XZ33"/>
<dbReference type="EnsemblMetazoa" id="OVOC5707.1">
    <property type="protein sequence ID" value="OVOC5707.1"/>
    <property type="gene ID" value="WBGene00242516"/>
</dbReference>
<reference evidence="1" key="2">
    <citation type="submission" date="2022-06" db="UniProtKB">
        <authorList>
            <consortium name="EnsemblMetazoa"/>
        </authorList>
    </citation>
    <scope>IDENTIFICATION</scope>
</reference>
<proteinExistence type="predicted"/>